<evidence type="ECO:0000256" key="2">
    <source>
        <dbReference type="ARBA" id="ARBA00009142"/>
    </source>
</evidence>
<comment type="similarity">
    <text evidence="2 8">Belongs to the 4-toluene sulfonate uptake permease (TSUP) (TC 2.A.102) family.</text>
</comment>
<gene>
    <name evidence="9" type="ORF">ABCS64_10565</name>
</gene>
<dbReference type="PANTHER" id="PTHR30269:SF37">
    <property type="entry name" value="MEMBRANE TRANSPORTER PROTEIN"/>
    <property type="match status" value="1"/>
</dbReference>
<keyword evidence="4 8" id="KW-1003">Cell membrane</keyword>
<name>A0ABV4UGJ5_9RHOO</name>
<evidence type="ECO:0000256" key="5">
    <source>
        <dbReference type="ARBA" id="ARBA00022692"/>
    </source>
</evidence>
<evidence type="ECO:0000256" key="6">
    <source>
        <dbReference type="ARBA" id="ARBA00022989"/>
    </source>
</evidence>
<evidence type="ECO:0000256" key="8">
    <source>
        <dbReference type="RuleBase" id="RU363041"/>
    </source>
</evidence>
<dbReference type="PANTHER" id="PTHR30269">
    <property type="entry name" value="TRANSMEMBRANE PROTEIN YFCA"/>
    <property type="match status" value="1"/>
</dbReference>
<keyword evidence="6 8" id="KW-1133">Transmembrane helix</keyword>
<evidence type="ECO:0000256" key="3">
    <source>
        <dbReference type="ARBA" id="ARBA00022448"/>
    </source>
</evidence>
<keyword evidence="3" id="KW-0813">Transport</keyword>
<dbReference type="EMBL" id="JBEUWX010000002">
    <property type="protein sequence ID" value="MFA9950755.1"/>
    <property type="molecule type" value="Genomic_DNA"/>
</dbReference>
<dbReference type="InterPro" id="IPR052017">
    <property type="entry name" value="TSUP"/>
</dbReference>
<feature type="transmembrane region" description="Helical" evidence="8">
    <location>
        <begin position="103"/>
        <end position="122"/>
    </location>
</feature>
<reference evidence="10" key="1">
    <citation type="submission" date="2024-06" db="EMBL/GenBank/DDBJ databases">
        <title>Radixoralia hellwigii gen. nov., sp nov., isolated from a root canal in the human oral cavity.</title>
        <authorList>
            <person name="Bartsch S."/>
            <person name="Wittmer A."/>
            <person name="Schulz A.-K."/>
            <person name="Neumann-Schaal M."/>
            <person name="Wolf J."/>
            <person name="Gronow S."/>
            <person name="Tennert C."/>
            <person name="Haecker G."/>
            <person name="Cieplik F."/>
            <person name="Al-Ahmad A."/>
        </authorList>
    </citation>
    <scope>NUCLEOTIDE SEQUENCE [LARGE SCALE GENOMIC DNA]</scope>
    <source>
        <strain evidence="10">Wk13</strain>
    </source>
</reference>
<sequence length="257" mass="27457">MTLPETPLAFYPVAVVAILLTGISKGGFGAAAGGLAVPILSLVVAPPEAAGIMLPILCAMDIFSVYAWRGRWSIRHLRILLPGVLTGIALGSLAFGILPVNAIRLIVGLIAVFFSVNKYFALTERLAARLSMSEQTPGPVTGAICGLFSGFTSTLAHAGGPPFAVYIYSQRLDKSAIVATSALLFCIANYVKLAPYYFLGQLSLSNLSLSLLFAPLVPLGIWLGIWLHKRISEKTFFQISYLLLFLSGVKLIWDALA</sequence>
<keyword evidence="5 8" id="KW-0812">Transmembrane</keyword>
<proteinExistence type="inferred from homology"/>
<dbReference type="Pfam" id="PF01925">
    <property type="entry name" value="TauE"/>
    <property type="match status" value="1"/>
</dbReference>
<comment type="caution">
    <text evidence="9">The sequence shown here is derived from an EMBL/GenBank/DDBJ whole genome shotgun (WGS) entry which is preliminary data.</text>
</comment>
<protein>
    <recommendedName>
        <fullName evidence="8">Probable membrane transporter protein</fullName>
    </recommendedName>
</protein>
<dbReference type="InterPro" id="IPR002781">
    <property type="entry name" value="TM_pro_TauE-like"/>
</dbReference>
<feature type="transmembrane region" description="Helical" evidence="8">
    <location>
        <begin position="204"/>
        <end position="227"/>
    </location>
</feature>
<feature type="transmembrane region" description="Helical" evidence="8">
    <location>
        <begin position="176"/>
        <end position="198"/>
    </location>
</feature>
<evidence type="ECO:0000256" key="7">
    <source>
        <dbReference type="ARBA" id="ARBA00023136"/>
    </source>
</evidence>
<comment type="subcellular location">
    <subcellularLocation>
        <location evidence="1 8">Cell membrane</location>
        <topology evidence="1 8">Multi-pass membrane protein</topology>
    </subcellularLocation>
</comment>
<keyword evidence="10" id="KW-1185">Reference proteome</keyword>
<accession>A0ABV4UGJ5</accession>
<evidence type="ECO:0000256" key="4">
    <source>
        <dbReference type="ARBA" id="ARBA00022475"/>
    </source>
</evidence>
<dbReference type="RefSeq" id="WP_418891792.1">
    <property type="nucleotide sequence ID" value="NZ_JBEUWX010000002.1"/>
</dbReference>
<feature type="transmembrane region" description="Helical" evidence="8">
    <location>
        <begin position="12"/>
        <end position="37"/>
    </location>
</feature>
<evidence type="ECO:0000313" key="9">
    <source>
        <dbReference type="EMBL" id="MFA9950755.1"/>
    </source>
</evidence>
<organism evidence="9 10">
    <name type="scientific">Dentiradicibacter hellwigii</name>
    <dbReference type="NCBI Taxonomy" id="3149053"/>
    <lineage>
        <taxon>Bacteria</taxon>
        <taxon>Pseudomonadati</taxon>
        <taxon>Pseudomonadota</taxon>
        <taxon>Betaproteobacteria</taxon>
        <taxon>Rhodocyclales</taxon>
        <taxon>Rhodocyclaceae</taxon>
        <taxon>Dentiradicibacter</taxon>
    </lineage>
</organism>
<feature type="transmembrane region" description="Helical" evidence="8">
    <location>
        <begin position="239"/>
        <end position="256"/>
    </location>
</feature>
<evidence type="ECO:0000313" key="10">
    <source>
        <dbReference type="Proteomes" id="UP001574673"/>
    </source>
</evidence>
<evidence type="ECO:0000256" key="1">
    <source>
        <dbReference type="ARBA" id="ARBA00004651"/>
    </source>
</evidence>
<feature type="transmembrane region" description="Helical" evidence="8">
    <location>
        <begin position="49"/>
        <end position="67"/>
    </location>
</feature>
<feature type="transmembrane region" description="Helical" evidence="8">
    <location>
        <begin position="79"/>
        <end position="97"/>
    </location>
</feature>
<keyword evidence="7 8" id="KW-0472">Membrane</keyword>
<dbReference type="Proteomes" id="UP001574673">
    <property type="component" value="Unassembled WGS sequence"/>
</dbReference>